<feature type="binding site" evidence="10">
    <location>
        <position position="128"/>
    </location>
    <ligand>
        <name>Mg(2+)</name>
        <dbReference type="ChEBI" id="CHEBI:18420"/>
    </ligand>
</feature>
<evidence type="ECO:0000256" key="10">
    <source>
        <dbReference type="PIRSR" id="PIRSR004682-4"/>
    </source>
</evidence>
<feature type="binding site" evidence="10">
    <location>
        <position position="93"/>
    </location>
    <ligand>
        <name>Zn(2+)</name>
        <dbReference type="ChEBI" id="CHEBI:29105"/>
    </ligand>
</feature>
<keyword evidence="5 7" id="KW-0119">Carbohydrate metabolism</keyword>
<evidence type="ECO:0000313" key="12">
    <source>
        <dbReference type="Proteomes" id="UP000326354"/>
    </source>
</evidence>
<reference evidence="11 12" key="1">
    <citation type="submission" date="2019-08" db="EMBL/GenBank/DDBJ databases">
        <title>Complete genome sequence of Candidatus Uab amorphum.</title>
        <authorList>
            <person name="Shiratori T."/>
            <person name="Suzuki S."/>
            <person name="Kakizawa Y."/>
            <person name="Ishida K."/>
        </authorList>
    </citation>
    <scope>NUCLEOTIDE SEQUENCE [LARGE SCALE GENOMIC DNA]</scope>
    <source>
        <strain evidence="11 12">SRT547</strain>
    </source>
</reference>
<dbReference type="GO" id="GO:0005975">
    <property type="term" value="P:carbohydrate metabolic process"/>
    <property type="evidence" value="ECO:0007669"/>
    <property type="project" value="InterPro"/>
</dbReference>
<evidence type="ECO:0000256" key="5">
    <source>
        <dbReference type="ARBA" id="ARBA00023277"/>
    </source>
</evidence>
<proteinExistence type="inferred from homology"/>
<keyword evidence="3 10" id="KW-0479">Metal-binding</keyword>
<keyword evidence="10" id="KW-0862">Zinc</keyword>
<evidence type="ECO:0000256" key="7">
    <source>
        <dbReference type="PIRNR" id="PIRNR004682"/>
    </source>
</evidence>
<dbReference type="InterPro" id="IPR006543">
    <property type="entry name" value="Histidinol-phos"/>
</dbReference>
<feature type="site" description="Stabilizes the phosphoryl group" evidence="9">
    <location>
        <position position="52"/>
    </location>
</feature>
<feature type="site" description="Stabilizes the phosphoryl group" evidence="9">
    <location>
        <position position="103"/>
    </location>
</feature>
<accession>A0A5S9F5Y7</accession>
<evidence type="ECO:0000256" key="2">
    <source>
        <dbReference type="ARBA" id="ARBA00022490"/>
    </source>
</evidence>
<comment type="similarity">
    <text evidence="7">Belongs to the gmhB family.</text>
</comment>
<dbReference type="AlphaFoldDB" id="A0A5S9F5Y7"/>
<evidence type="ECO:0000256" key="6">
    <source>
        <dbReference type="ARBA" id="ARBA00031828"/>
    </source>
</evidence>
<name>A0A5S9F5Y7_UABAM</name>
<dbReference type="GO" id="GO:0005737">
    <property type="term" value="C:cytoplasm"/>
    <property type="evidence" value="ECO:0007669"/>
    <property type="project" value="UniProtKB-SubCell"/>
</dbReference>
<dbReference type="InterPro" id="IPR004446">
    <property type="entry name" value="Heptose_bisP_phosphatase"/>
</dbReference>
<dbReference type="RefSeq" id="WP_173013485.1">
    <property type="nucleotide sequence ID" value="NZ_AP019860.1"/>
</dbReference>
<feature type="binding site" evidence="10">
    <location>
        <position position="91"/>
    </location>
    <ligand>
        <name>Zn(2+)</name>
        <dbReference type="ChEBI" id="CHEBI:29105"/>
    </ligand>
</feature>
<dbReference type="SUPFAM" id="SSF56784">
    <property type="entry name" value="HAD-like"/>
    <property type="match status" value="1"/>
</dbReference>
<keyword evidence="10" id="KW-0460">Magnesium</keyword>
<dbReference type="Proteomes" id="UP000326354">
    <property type="component" value="Chromosome"/>
</dbReference>
<dbReference type="KEGG" id="uam:UABAM_04465"/>
<feature type="binding site" evidence="10">
    <location>
        <position position="9"/>
    </location>
    <ligand>
        <name>Mg(2+)</name>
        <dbReference type="ChEBI" id="CHEBI:18420"/>
    </ligand>
</feature>
<comment type="cofactor">
    <cofactor evidence="10">
        <name>Zn(2+)</name>
        <dbReference type="ChEBI" id="CHEBI:29105"/>
    </cofactor>
</comment>
<dbReference type="GO" id="GO:0016791">
    <property type="term" value="F:phosphatase activity"/>
    <property type="evidence" value="ECO:0007669"/>
    <property type="project" value="InterPro"/>
</dbReference>
<dbReference type="EC" id="3.1.3.-" evidence="7"/>
<evidence type="ECO:0000256" key="9">
    <source>
        <dbReference type="PIRSR" id="PIRSR004682-3"/>
    </source>
</evidence>
<dbReference type="PANTHER" id="PTHR42891:SF1">
    <property type="entry name" value="D-GLYCERO-BETA-D-MANNO-HEPTOSE-1,7-BISPHOSPHATE 7-PHOSPHATASE"/>
    <property type="match status" value="1"/>
</dbReference>
<evidence type="ECO:0000313" key="11">
    <source>
        <dbReference type="EMBL" id="BBM86079.1"/>
    </source>
</evidence>
<evidence type="ECO:0000256" key="3">
    <source>
        <dbReference type="ARBA" id="ARBA00022723"/>
    </source>
</evidence>
<dbReference type="PIRSF" id="PIRSF004682">
    <property type="entry name" value="GmhB"/>
    <property type="match status" value="1"/>
</dbReference>
<keyword evidence="12" id="KW-1185">Reference proteome</keyword>
<dbReference type="PANTHER" id="PTHR42891">
    <property type="entry name" value="D-GLYCERO-BETA-D-MANNO-HEPTOSE-1,7-BISPHOSPHATE 7-PHOSPHATASE"/>
    <property type="match status" value="1"/>
</dbReference>
<evidence type="ECO:0000256" key="4">
    <source>
        <dbReference type="ARBA" id="ARBA00022801"/>
    </source>
</evidence>
<feature type="active site" description="Nucleophile" evidence="8">
    <location>
        <position position="11"/>
    </location>
</feature>
<dbReference type="Gene3D" id="3.40.50.1000">
    <property type="entry name" value="HAD superfamily/HAD-like"/>
    <property type="match status" value="1"/>
</dbReference>
<sequence length="185" mass="21511">MYNKGILLDRDGVLIENREDYVKNISEIKILPGVKDAIMDLWSKNYTICIVTNQSGVSKGLYREQDVRDVHEFIEQQFKKEMSGPIFWYYCPHQDKDNCDCRKPKPGLLQRAIREHNFCEENTWMVGDNIRDIEAGRALDCKTCLVLTGLGKSFHHPQMSLVPQKVCCDLHEFVQQILTEEEESL</sequence>
<keyword evidence="2 7" id="KW-0963">Cytoplasm</keyword>
<dbReference type="CDD" id="cd07503">
    <property type="entry name" value="HAD_HisB-N"/>
    <property type="match status" value="1"/>
</dbReference>
<comment type="cofactor">
    <cofactor evidence="10">
        <name>Mg(2+)</name>
        <dbReference type="ChEBI" id="CHEBI:18420"/>
    </cofactor>
</comment>
<comment type="subcellular location">
    <subcellularLocation>
        <location evidence="1 7">Cytoplasm</location>
    </subcellularLocation>
</comment>
<dbReference type="GO" id="GO:0046872">
    <property type="term" value="F:metal ion binding"/>
    <property type="evidence" value="ECO:0007669"/>
    <property type="project" value="UniProtKB-KW"/>
</dbReference>
<evidence type="ECO:0000256" key="8">
    <source>
        <dbReference type="PIRSR" id="PIRSR004682-1"/>
    </source>
</evidence>
<dbReference type="InterPro" id="IPR036412">
    <property type="entry name" value="HAD-like_sf"/>
</dbReference>
<dbReference type="NCBIfam" id="TIGR01656">
    <property type="entry name" value="Histidinol-ppas"/>
    <property type="match status" value="1"/>
</dbReference>
<dbReference type="EMBL" id="AP019860">
    <property type="protein sequence ID" value="BBM86079.1"/>
    <property type="molecule type" value="Genomic_DNA"/>
</dbReference>
<feature type="binding site" evidence="10">
    <location>
        <position position="99"/>
    </location>
    <ligand>
        <name>Zn(2+)</name>
        <dbReference type="ChEBI" id="CHEBI:29105"/>
    </ligand>
</feature>
<keyword evidence="4 7" id="KW-0378">Hydrolase</keyword>
<feature type="active site" description="Nucleophile" evidence="8">
    <location>
        <position position="9"/>
    </location>
</feature>
<feature type="binding site" evidence="10">
    <location>
        <position position="101"/>
    </location>
    <ligand>
        <name>Zn(2+)</name>
        <dbReference type="ChEBI" id="CHEBI:29105"/>
    </ligand>
</feature>
<dbReference type="InterPro" id="IPR023214">
    <property type="entry name" value="HAD_sf"/>
</dbReference>
<organism evidence="11 12">
    <name type="scientific">Uabimicrobium amorphum</name>
    <dbReference type="NCBI Taxonomy" id="2596890"/>
    <lineage>
        <taxon>Bacteria</taxon>
        <taxon>Pseudomonadati</taxon>
        <taxon>Planctomycetota</taxon>
        <taxon>Candidatus Uabimicrobiia</taxon>
        <taxon>Candidatus Uabimicrobiales</taxon>
        <taxon>Candidatus Uabimicrobiaceae</taxon>
        <taxon>Candidatus Uabimicrobium</taxon>
    </lineage>
</organism>
<dbReference type="InterPro" id="IPR006549">
    <property type="entry name" value="HAD-SF_hydro_IIIA"/>
</dbReference>
<feature type="binding site" evidence="10">
    <location>
        <position position="11"/>
    </location>
    <ligand>
        <name>Mg(2+)</name>
        <dbReference type="ChEBI" id="CHEBI:18420"/>
    </ligand>
</feature>
<protein>
    <recommendedName>
        <fullName evidence="6 7">D,D-heptose 1,7-bisphosphate phosphatase</fullName>
        <ecNumber evidence="7">3.1.3.-</ecNumber>
    </recommendedName>
</protein>
<dbReference type="Pfam" id="PF13242">
    <property type="entry name" value="Hydrolase_like"/>
    <property type="match status" value="1"/>
</dbReference>
<feature type="site" description="Contributes to substrate recognition" evidence="9">
    <location>
        <position position="102"/>
    </location>
</feature>
<evidence type="ECO:0000256" key="1">
    <source>
        <dbReference type="ARBA" id="ARBA00004496"/>
    </source>
</evidence>
<gene>
    <name evidence="11" type="ORF">UABAM_04465</name>
</gene>
<dbReference type="NCBIfam" id="TIGR01662">
    <property type="entry name" value="HAD-SF-IIIA"/>
    <property type="match status" value="1"/>
</dbReference>